<proteinExistence type="predicted"/>
<dbReference type="STRING" id="1715691.TA5113_03241"/>
<dbReference type="Pfam" id="PF04234">
    <property type="entry name" value="CopC"/>
    <property type="match status" value="1"/>
</dbReference>
<keyword evidence="6" id="KW-1185">Reference proteome</keyword>
<evidence type="ECO:0000256" key="1">
    <source>
        <dbReference type="ARBA" id="ARBA00022729"/>
    </source>
</evidence>
<dbReference type="GO" id="GO:0005507">
    <property type="term" value="F:copper ion binding"/>
    <property type="evidence" value="ECO:0007669"/>
    <property type="project" value="InterPro"/>
</dbReference>
<name>A0A0P1ITZ5_9RHOB</name>
<dbReference type="GO" id="GO:0042597">
    <property type="term" value="C:periplasmic space"/>
    <property type="evidence" value="ECO:0007669"/>
    <property type="project" value="InterPro"/>
</dbReference>
<evidence type="ECO:0000259" key="4">
    <source>
        <dbReference type="Pfam" id="PF04234"/>
    </source>
</evidence>
<dbReference type="Gene3D" id="2.60.40.1220">
    <property type="match status" value="1"/>
</dbReference>
<sequence length="113" mass="12427">MKKLTTFALIAMLASQAFAHSNVDTTKPENGATVSEVPSEINFNFADDIRLTKVSMIHQEADSVTLDLGDHTSFGREFTLPIQSMGKGSYRIEWRGLGADGHAMRGEFTFTVD</sequence>
<dbReference type="RefSeq" id="WP_058315869.1">
    <property type="nucleotide sequence ID" value="NZ_CYTO01000024.1"/>
</dbReference>
<accession>A0A0P1ITZ5</accession>
<dbReference type="Proteomes" id="UP000051184">
    <property type="component" value="Unassembled WGS sequence"/>
</dbReference>
<dbReference type="InterPro" id="IPR014756">
    <property type="entry name" value="Ig_E-set"/>
</dbReference>
<gene>
    <name evidence="5" type="primary">pcoC</name>
    <name evidence="5" type="ORF">TA5114_02762</name>
</gene>
<evidence type="ECO:0000256" key="3">
    <source>
        <dbReference type="SAM" id="SignalP"/>
    </source>
</evidence>
<protein>
    <submittedName>
        <fullName evidence="5">Copper resistance protein C</fullName>
    </submittedName>
</protein>
<dbReference type="EMBL" id="CYUE01000021">
    <property type="protein sequence ID" value="CUK26943.1"/>
    <property type="molecule type" value="Genomic_DNA"/>
</dbReference>
<organism evidence="5 6">
    <name type="scientific">Cognatishimia activa</name>
    <dbReference type="NCBI Taxonomy" id="1715691"/>
    <lineage>
        <taxon>Bacteria</taxon>
        <taxon>Pseudomonadati</taxon>
        <taxon>Pseudomonadota</taxon>
        <taxon>Alphaproteobacteria</taxon>
        <taxon>Rhodobacterales</taxon>
        <taxon>Paracoccaceae</taxon>
        <taxon>Cognatishimia</taxon>
    </lineage>
</organism>
<feature type="domain" description="CopC" evidence="4">
    <location>
        <begin position="20"/>
        <end position="112"/>
    </location>
</feature>
<dbReference type="SUPFAM" id="SSF81296">
    <property type="entry name" value="E set domains"/>
    <property type="match status" value="1"/>
</dbReference>
<dbReference type="InterPro" id="IPR007348">
    <property type="entry name" value="CopC_dom"/>
</dbReference>
<feature type="signal peptide" evidence="3">
    <location>
        <begin position="1"/>
        <end position="19"/>
    </location>
</feature>
<evidence type="ECO:0000313" key="6">
    <source>
        <dbReference type="Proteomes" id="UP000051184"/>
    </source>
</evidence>
<reference evidence="6" key="1">
    <citation type="submission" date="2015-09" db="EMBL/GenBank/DDBJ databases">
        <authorList>
            <person name="Rodrigo-Torres Lidia"/>
            <person name="Arahal R.David."/>
        </authorList>
    </citation>
    <scope>NUCLEOTIDE SEQUENCE [LARGE SCALE GENOMIC DNA]</scope>
    <source>
        <strain evidence="6">CECT 5114</strain>
    </source>
</reference>
<dbReference type="AlphaFoldDB" id="A0A0P1ITZ5"/>
<evidence type="ECO:0000256" key="2">
    <source>
        <dbReference type="ARBA" id="ARBA00023008"/>
    </source>
</evidence>
<dbReference type="GO" id="GO:0046688">
    <property type="term" value="P:response to copper ion"/>
    <property type="evidence" value="ECO:0007669"/>
    <property type="project" value="InterPro"/>
</dbReference>
<keyword evidence="1 3" id="KW-0732">Signal</keyword>
<evidence type="ECO:0000313" key="5">
    <source>
        <dbReference type="EMBL" id="CUK26943.1"/>
    </source>
</evidence>
<keyword evidence="2" id="KW-0186">Copper</keyword>
<dbReference type="InterPro" id="IPR014755">
    <property type="entry name" value="Cu-Rt/internalin_Ig-like"/>
</dbReference>
<dbReference type="OrthoDB" id="9796814at2"/>
<feature type="chain" id="PRO_5006065611" evidence="3">
    <location>
        <begin position="20"/>
        <end position="113"/>
    </location>
</feature>